<accession>A0AAD9R0L7</accession>
<dbReference type="Proteomes" id="UP001249851">
    <property type="component" value="Unassembled WGS sequence"/>
</dbReference>
<gene>
    <name evidence="2" type="ORF">P5673_004258</name>
</gene>
<dbReference type="AlphaFoldDB" id="A0AAD9R0L7"/>
<name>A0AAD9R0L7_ACRCE</name>
<organism evidence="2 3">
    <name type="scientific">Acropora cervicornis</name>
    <name type="common">Staghorn coral</name>
    <dbReference type="NCBI Taxonomy" id="6130"/>
    <lineage>
        <taxon>Eukaryota</taxon>
        <taxon>Metazoa</taxon>
        <taxon>Cnidaria</taxon>
        <taxon>Anthozoa</taxon>
        <taxon>Hexacorallia</taxon>
        <taxon>Scleractinia</taxon>
        <taxon>Astrocoeniina</taxon>
        <taxon>Acroporidae</taxon>
        <taxon>Acropora</taxon>
    </lineage>
</organism>
<dbReference type="Gene3D" id="3.10.580.10">
    <property type="entry name" value="CBS-domain"/>
    <property type="match status" value="1"/>
</dbReference>
<dbReference type="PANTHER" id="PTHR12064">
    <property type="entry name" value="METAL TRANSPORTER CNNM"/>
    <property type="match status" value="1"/>
</dbReference>
<comment type="caution">
    <text evidence="2">The sequence shown here is derived from an EMBL/GenBank/DDBJ whole genome shotgun (WGS) entry which is preliminary data.</text>
</comment>
<evidence type="ECO:0000313" key="2">
    <source>
        <dbReference type="EMBL" id="KAK2570580.1"/>
    </source>
</evidence>
<proteinExistence type="predicted"/>
<dbReference type="GO" id="GO:0005737">
    <property type="term" value="C:cytoplasm"/>
    <property type="evidence" value="ECO:0007669"/>
    <property type="project" value="TreeGrafter"/>
</dbReference>
<reference evidence="2" key="1">
    <citation type="journal article" date="2023" name="G3 (Bethesda)">
        <title>Whole genome assembly and annotation of the endangered Caribbean coral Acropora cervicornis.</title>
        <authorList>
            <person name="Selwyn J.D."/>
            <person name="Vollmer S.V."/>
        </authorList>
    </citation>
    <scope>NUCLEOTIDE SEQUENCE</scope>
    <source>
        <strain evidence="2">K2</strain>
    </source>
</reference>
<dbReference type="InterPro" id="IPR045095">
    <property type="entry name" value="ACDP"/>
</dbReference>
<dbReference type="PANTHER" id="PTHR12064:SF97">
    <property type="entry name" value="METAL TRANSPORTER CNNM-5"/>
    <property type="match status" value="1"/>
</dbReference>
<dbReference type="InterPro" id="IPR046342">
    <property type="entry name" value="CBS_dom_sf"/>
</dbReference>
<keyword evidence="1" id="KW-0677">Repeat</keyword>
<evidence type="ECO:0000313" key="3">
    <source>
        <dbReference type="Proteomes" id="UP001249851"/>
    </source>
</evidence>
<dbReference type="GO" id="GO:0010960">
    <property type="term" value="P:magnesium ion homeostasis"/>
    <property type="evidence" value="ECO:0007669"/>
    <property type="project" value="InterPro"/>
</dbReference>
<evidence type="ECO:0000256" key="1">
    <source>
        <dbReference type="ARBA" id="ARBA00022737"/>
    </source>
</evidence>
<protein>
    <submittedName>
        <fullName evidence="2">Uncharacterized protein</fullName>
    </submittedName>
</protein>
<sequence length="190" mass="21842">MVDPDDDTPIGNVYKEKSFLTAATTVPLFDLMDRFQTGKSKEYKLTFKRVVSRHVSRHLRETPMRLKMRITEKMYEAIKLNRVVGIITLEDVLESLIQEEILDEADITRDRELFRKVSVAKAKLQRMRSVETRGPQNPISRSAQIHEIVVGDNVVFIVATMAGEASNDSSYKNPAKRYWFVINAILNNLI</sequence>
<dbReference type="EMBL" id="JARQWQ010000007">
    <property type="protein sequence ID" value="KAK2570580.1"/>
    <property type="molecule type" value="Genomic_DNA"/>
</dbReference>
<reference evidence="2" key="2">
    <citation type="journal article" date="2023" name="Science">
        <title>Genomic signatures of disease resistance in endangered staghorn corals.</title>
        <authorList>
            <person name="Vollmer S.V."/>
            <person name="Selwyn J.D."/>
            <person name="Despard B.A."/>
            <person name="Roesel C.L."/>
        </authorList>
    </citation>
    <scope>NUCLEOTIDE SEQUENCE</scope>
    <source>
        <strain evidence="2">K2</strain>
    </source>
</reference>
<keyword evidence="3" id="KW-1185">Reference proteome</keyword>
<dbReference type="GO" id="GO:0030026">
    <property type="term" value="P:intracellular manganese ion homeostasis"/>
    <property type="evidence" value="ECO:0007669"/>
    <property type="project" value="TreeGrafter"/>
</dbReference>